<dbReference type="Proteomes" id="UP000004793">
    <property type="component" value="Chromosome"/>
</dbReference>
<dbReference type="RefSeq" id="WP_014454055.1">
    <property type="nucleotide sequence ID" value="NC_017096.1"/>
</dbReference>
<organism evidence="1 2">
    <name type="scientific">Caldisericum exile (strain DSM 21853 / NBRC 104410 / AZM16c01)</name>
    <dbReference type="NCBI Taxonomy" id="511051"/>
    <lineage>
        <taxon>Bacteria</taxon>
        <taxon>Pseudomonadati</taxon>
        <taxon>Caldisericota/Cryosericota group</taxon>
        <taxon>Caldisericota</taxon>
        <taxon>Caldisericia</taxon>
        <taxon>Caldisericales</taxon>
        <taxon>Caldisericaceae</taxon>
        <taxon>Caldisericum</taxon>
    </lineage>
</organism>
<proteinExistence type="predicted"/>
<evidence type="ECO:0000313" key="2">
    <source>
        <dbReference type="Proteomes" id="UP000004793"/>
    </source>
</evidence>
<accession>A0A7U6GFW8</accession>
<sequence>MHPIFPLSIVKEREIFQQQQFVPVEDLCFYFELFLSGLKLKVTKESYYLYRITPGSLTSKKPIDNMPLIVDYLSQKYPLTKEEKNAFNRLIRKSNRNYIYNMFTYYLKKKDFKNALLFGFKHPFVFLNFFLDLDTP</sequence>
<gene>
    <name evidence="1" type="ordered locus">CSE_15340</name>
</gene>
<evidence type="ECO:0000313" key="1">
    <source>
        <dbReference type="EMBL" id="BAL81660.1"/>
    </source>
</evidence>
<dbReference type="EMBL" id="AP012051">
    <property type="protein sequence ID" value="BAL81660.1"/>
    <property type="molecule type" value="Genomic_DNA"/>
</dbReference>
<protein>
    <recommendedName>
        <fullName evidence="3">Glycosyltransferase family 2 protein</fullName>
    </recommendedName>
</protein>
<name>A0A7U6GFW8_CALEA</name>
<dbReference type="AlphaFoldDB" id="A0A7U6GFW8"/>
<dbReference type="KEGG" id="cex:CSE_15340"/>
<keyword evidence="2" id="KW-1185">Reference proteome</keyword>
<evidence type="ECO:0008006" key="3">
    <source>
        <dbReference type="Google" id="ProtNLM"/>
    </source>
</evidence>
<reference evidence="1 2" key="1">
    <citation type="submission" date="2011-01" db="EMBL/GenBank/DDBJ databases">
        <title>Whole genome sequence of Caldisericum exile AZM16c01.</title>
        <authorList>
            <person name="Narita-Yamada S."/>
            <person name="Kawakoshi A."/>
            <person name="Nakamura S."/>
            <person name="Sasagawa M."/>
            <person name="Fukada J."/>
            <person name="Sekine M."/>
            <person name="Kato Y."/>
            <person name="Fukai R."/>
            <person name="Sasaki K."/>
            <person name="Hanamaki A."/>
            <person name="Narita H."/>
            <person name="Konno Y."/>
            <person name="Mori K."/>
            <person name="Yamazaki S."/>
            <person name="Suzuki K."/>
            <person name="Fujita N."/>
        </authorList>
    </citation>
    <scope>NUCLEOTIDE SEQUENCE [LARGE SCALE GENOMIC DNA]</scope>
    <source>
        <strain evidence="2">DSM 21853 / NBRC 104410 / AZM16c01</strain>
    </source>
</reference>